<dbReference type="GO" id="GO:0140662">
    <property type="term" value="F:ATP-dependent protein folding chaperone"/>
    <property type="evidence" value="ECO:0007669"/>
    <property type="project" value="InterPro"/>
</dbReference>
<keyword evidence="2" id="KW-0067">ATP-binding</keyword>
<dbReference type="EMBL" id="JOWA01000066">
    <property type="protein sequence ID" value="KEZ45737.1"/>
    <property type="molecule type" value="Genomic_DNA"/>
</dbReference>
<dbReference type="Gene3D" id="3.30.420.40">
    <property type="match status" value="1"/>
</dbReference>
<evidence type="ECO:0000313" key="3">
    <source>
        <dbReference type="EMBL" id="KEZ45737.1"/>
    </source>
</evidence>
<sequence length="589" mass="66020">MPQPPRKRVKAQGKDSLIISLDFGTTYSGVSYAFSSEPDRVYTIVHWPGNSGQSAPKTPTTIAYDLDSTTSFQWGDQLTFSNKDIIEGLKLLLDPDQEWPYLLSNDIEAEMQKLPKSVLEVTADYMKAIMNHALAAIEGDSLNPEYVQRRFEKKFVLTVPAIWSDKAKDQTLLAAKKAGISPVELVCESEAAAICALAAMKDMGLKAGDTFVVCDAGGGTVDLVSYEVKSLEPFQFHALTTPTGGAFGSMMINKLFEQEVRSVVGGDQEYKALREKDSYRQALVDFNTRIKPSFRGRHDAVNYVAFHRAGLEDNTAEGLEANSLALTGEKLFGMFDPIVRQVDRLVSEQMEMARNEPRQAPEATPGHIKAIILVGGFGSNVYLKSIIEKSNPDIMVIPPIDAWTAVSKGAVMSKLGIAPIVTATKVEKHYGTKSRRIWKLETDRGEPKVWDDLEEINMCRIYQWFIHKNSTFSRDERLTISLAQTFYGKTPHPSRLNIETDLLEYDAEYAPEHRPEHEAKDARVRRNCVLKTDLSLVPSRLFIHKKRPSDYADYVELYFDLVIRNDPSGLLKFSLEVDGVEYSCVDTEY</sequence>
<dbReference type="InterPro" id="IPR013126">
    <property type="entry name" value="Hsp_70_fam"/>
</dbReference>
<dbReference type="PANTHER" id="PTHR14187:SF82">
    <property type="entry name" value="FAMILY CHAPERONE, PUTATIVE (AFU_ORTHOLOGUE AFUA_7G08575)-RELATED"/>
    <property type="match status" value="1"/>
</dbReference>
<dbReference type="Pfam" id="PF00012">
    <property type="entry name" value="HSP70"/>
    <property type="match status" value="1"/>
</dbReference>
<accession>A0A084GEH5</accession>
<evidence type="ECO:0000256" key="1">
    <source>
        <dbReference type="ARBA" id="ARBA00022741"/>
    </source>
</evidence>
<reference evidence="3 4" key="1">
    <citation type="journal article" date="2014" name="Genome Announc.">
        <title>Draft genome sequence of the pathogenic fungus Scedosporium apiospermum.</title>
        <authorList>
            <person name="Vandeputte P."/>
            <person name="Ghamrawi S."/>
            <person name="Rechenmann M."/>
            <person name="Iltis A."/>
            <person name="Giraud S."/>
            <person name="Fleury M."/>
            <person name="Thornton C."/>
            <person name="Delhaes L."/>
            <person name="Meyer W."/>
            <person name="Papon N."/>
            <person name="Bouchara J.P."/>
        </authorList>
    </citation>
    <scope>NUCLEOTIDE SEQUENCE [LARGE SCALE GENOMIC DNA]</scope>
    <source>
        <strain evidence="3 4">IHEM 14462</strain>
    </source>
</reference>
<gene>
    <name evidence="3" type="ORF">SAPIO_CDS1527</name>
</gene>
<dbReference type="InterPro" id="IPR043129">
    <property type="entry name" value="ATPase_NBD"/>
</dbReference>
<dbReference type="PANTHER" id="PTHR14187">
    <property type="entry name" value="ALPHA KINASE/ELONGATION FACTOR 2 KINASE"/>
    <property type="match status" value="1"/>
</dbReference>
<evidence type="ECO:0000256" key="2">
    <source>
        <dbReference type="ARBA" id="ARBA00022840"/>
    </source>
</evidence>
<dbReference type="HOGENOM" id="CLU_009958_6_1_1"/>
<dbReference type="KEGG" id="sapo:SAPIO_CDS1527"/>
<keyword evidence="4" id="KW-1185">Reference proteome</keyword>
<proteinExistence type="predicted"/>
<dbReference type="AlphaFoldDB" id="A0A084GEH5"/>
<dbReference type="OrthoDB" id="5332281at2759"/>
<evidence type="ECO:0008006" key="5">
    <source>
        <dbReference type="Google" id="ProtNLM"/>
    </source>
</evidence>
<dbReference type="GeneID" id="27720599"/>
<dbReference type="SUPFAM" id="SSF53067">
    <property type="entry name" value="Actin-like ATPase domain"/>
    <property type="match status" value="2"/>
</dbReference>
<comment type="caution">
    <text evidence="3">The sequence shown here is derived from an EMBL/GenBank/DDBJ whole genome shotgun (WGS) entry which is preliminary data.</text>
</comment>
<dbReference type="CDD" id="cd10170">
    <property type="entry name" value="ASKHA_NBD_HSP70"/>
    <property type="match status" value="1"/>
</dbReference>
<protein>
    <recommendedName>
        <fullName evidence="5">Hsp70 family chaperone</fullName>
    </recommendedName>
</protein>
<dbReference type="RefSeq" id="XP_016645536.1">
    <property type="nucleotide sequence ID" value="XM_016784779.1"/>
</dbReference>
<dbReference type="Proteomes" id="UP000028545">
    <property type="component" value="Unassembled WGS sequence"/>
</dbReference>
<dbReference type="VEuPathDB" id="FungiDB:SAPIO_CDS1527"/>
<evidence type="ECO:0000313" key="4">
    <source>
        <dbReference type="Proteomes" id="UP000028545"/>
    </source>
</evidence>
<name>A0A084GEH5_PSEDA</name>
<organism evidence="3 4">
    <name type="scientific">Pseudallescheria apiosperma</name>
    <name type="common">Scedosporium apiospermum</name>
    <dbReference type="NCBI Taxonomy" id="563466"/>
    <lineage>
        <taxon>Eukaryota</taxon>
        <taxon>Fungi</taxon>
        <taxon>Dikarya</taxon>
        <taxon>Ascomycota</taxon>
        <taxon>Pezizomycotina</taxon>
        <taxon>Sordariomycetes</taxon>
        <taxon>Hypocreomycetidae</taxon>
        <taxon>Microascales</taxon>
        <taxon>Microascaceae</taxon>
        <taxon>Scedosporium</taxon>
    </lineage>
</organism>
<dbReference type="GO" id="GO:0005524">
    <property type="term" value="F:ATP binding"/>
    <property type="evidence" value="ECO:0007669"/>
    <property type="project" value="UniProtKB-KW"/>
</dbReference>
<keyword evidence="1" id="KW-0547">Nucleotide-binding</keyword>
<dbReference type="OMA" id="FECEERT"/>